<evidence type="ECO:0000313" key="9">
    <source>
        <dbReference type="Proteomes" id="UP001156690"/>
    </source>
</evidence>
<evidence type="ECO:0000256" key="4">
    <source>
        <dbReference type="ARBA" id="ARBA00023136"/>
    </source>
</evidence>
<reference evidence="9" key="1">
    <citation type="journal article" date="2019" name="Int. J. Syst. Evol. Microbiol.">
        <title>The Global Catalogue of Microorganisms (GCM) 10K type strain sequencing project: providing services to taxonomists for standard genome sequencing and annotation.</title>
        <authorList>
            <consortium name="The Broad Institute Genomics Platform"/>
            <consortium name="The Broad Institute Genome Sequencing Center for Infectious Disease"/>
            <person name="Wu L."/>
            <person name="Ma J."/>
        </authorList>
    </citation>
    <scope>NUCLEOTIDE SEQUENCE [LARGE SCALE GENOMIC DNA]</scope>
    <source>
        <strain evidence="9">NBRC 15640</strain>
    </source>
</reference>
<keyword evidence="4 6" id="KW-0472">Membrane</keyword>
<keyword evidence="5" id="KW-0175">Coiled coil</keyword>
<evidence type="ECO:0000256" key="5">
    <source>
        <dbReference type="SAM" id="Coils"/>
    </source>
</evidence>
<dbReference type="GO" id="GO:0016020">
    <property type="term" value="C:membrane"/>
    <property type="evidence" value="ECO:0007669"/>
    <property type="project" value="UniProtKB-SubCell"/>
</dbReference>
<gene>
    <name evidence="8" type="ORF">GCM10007932_52860</name>
</gene>
<keyword evidence="9" id="KW-1185">Reference proteome</keyword>
<evidence type="ECO:0000256" key="3">
    <source>
        <dbReference type="ARBA" id="ARBA00022989"/>
    </source>
</evidence>
<sequence length="433" mass="49900">MIDEFEYNRLSNEKNPKFPRLKYVPFIITLITLLSLFLSFIYEVEVIAVSKGKIIPENDVMHVNSTLGGKVMDVFVSNGIKVNAGDNLVRYDLSNEENHLKIFLEERDDLREQLNVLNGFSVDEHIGNERLLSGYEGYIDKDYVRKVLNKTIVIISKIKEFRNEMESIGVQMNIAEIEKKVSLSKLKRIELYIDSDSQLVSKGLIKSREYEAIVHDRDIHKLKLDEQVERISLLEKDHNSIEFDINSIRHELKYYVGNIKFEIEERIERLEEKILLLENTLEREYLTASVTGEISELPQNIVGNFIPQGEIILKLVPSNGNLRVRAFIPSSEIGFLKVGLPARIRIDAYNYNKYGYVNGEIEYISKDSTDVQGEMLYEISISMDKAFLDSSEERIILGSGMSVKVDLVIGKRTVASYFLYPIMDSLNYSLIER</sequence>
<evidence type="ECO:0000313" key="8">
    <source>
        <dbReference type="EMBL" id="GLQ75923.1"/>
    </source>
</evidence>
<dbReference type="InterPro" id="IPR050739">
    <property type="entry name" value="MFP"/>
</dbReference>
<dbReference type="InterPro" id="IPR058982">
    <property type="entry name" value="Beta-barrel_AprE"/>
</dbReference>
<feature type="coiled-coil region" evidence="5">
    <location>
        <begin position="260"/>
        <end position="287"/>
    </location>
</feature>
<dbReference type="PANTHER" id="PTHR30386:SF26">
    <property type="entry name" value="TRANSPORT PROTEIN COMB"/>
    <property type="match status" value="1"/>
</dbReference>
<dbReference type="Pfam" id="PF26002">
    <property type="entry name" value="Beta-barrel_AprE"/>
    <property type="match status" value="1"/>
</dbReference>
<evidence type="ECO:0000256" key="6">
    <source>
        <dbReference type="SAM" id="Phobius"/>
    </source>
</evidence>
<evidence type="ECO:0000256" key="2">
    <source>
        <dbReference type="ARBA" id="ARBA00022692"/>
    </source>
</evidence>
<feature type="domain" description="AprE-like beta-barrel" evidence="7">
    <location>
        <begin position="323"/>
        <end position="409"/>
    </location>
</feature>
<organism evidence="8 9">
    <name type="scientific">Vibrio penaeicida</name>
    <dbReference type="NCBI Taxonomy" id="104609"/>
    <lineage>
        <taxon>Bacteria</taxon>
        <taxon>Pseudomonadati</taxon>
        <taxon>Pseudomonadota</taxon>
        <taxon>Gammaproteobacteria</taxon>
        <taxon>Vibrionales</taxon>
        <taxon>Vibrionaceae</taxon>
        <taxon>Vibrio</taxon>
    </lineage>
</organism>
<accession>A0AAV5P023</accession>
<dbReference type="PRINTS" id="PR01490">
    <property type="entry name" value="RTXTOXIND"/>
</dbReference>
<evidence type="ECO:0000256" key="1">
    <source>
        <dbReference type="ARBA" id="ARBA00004167"/>
    </source>
</evidence>
<dbReference type="PANTHER" id="PTHR30386">
    <property type="entry name" value="MEMBRANE FUSION SUBUNIT OF EMRAB-TOLC MULTIDRUG EFFLUX PUMP"/>
    <property type="match status" value="1"/>
</dbReference>
<dbReference type="AlphaFoldDB" id="A0AAV5P023"/>
<proteinExistence type="predicted"/>
<dbReference type="Proteomes" id="UP001156690">
    <property type="component" value="Unassembled WGS sequence"/>
</dbReference>
<comment type="caution">
    <text evidence="8">The sequence shown here is derived from an EMBL/GenBank/DDBJ whole genome shotgun (WGS) entry which is preliminary data.</text>
</comment>
<evidence type="ECO:0000259" key="7">
    <source>
        <dbReference type="Pfam" id="PF26002"/>
    </source>
</evidence>
<keyword evidence="2 6" id="KW-0812">Transmembrane</keyword>
<protein>
    <recommendedName>
        <fullName evidence="7">AprE-like beta-barrel domain-containing protein</fullName>
    </recommendedName>
</protein>
<dbReference type="EMBL" id="BSNX01000075">
    <property type="protein sequence ID" value="GLQ75923.1"/>
    <property type="molecule type" value="Genomic_DNA"/>
</dbReference>
<keyword evidence="3 6" id="KW-1133">Transmembrane helix</keyword>
<comment type="subcellular location">
    <subcellularLocation>
        <location evidence="1">Membrane</location>
        <topology evidence="1">Single-pass membrane protein</topology>
    </subcellularLocation>
</comment>
<dbReference type="RefSeq" id="WP_224055634.1">
    <property type="nucleotide sequence ID" value="NZ_AP025145.1"/>
</dbReference>
<dbReference type="Gene3D" id="2.40.30.170">
    <property type="match status" value="1"/>
</dbReference>
<feature type="transmembrane region" description="Helical" evidence="6">
    <location>
        <begin position="21"/>
        <end position="42"/>
    </location>
</feature>
<name>A0AAV5P023_9VIBR</name>